<gene>
    <name evidence="6" type="primary">cynR_2</name>
    <name evidence="6" type="ORF">BN1050_00976</name>
</gene>
<reference evidence="6" key="1">
    <citation type="submission" date="2014-07" db="EMBL/GenBank/DDBJ databases">
        <authorList>
            <person name="Urmite Genomes Urmite Genomes"/>
        </authorList>
    </citation>
    <scope>NUCLEOTIDE SEQUENCE</scope>
    <source>
        <strain evidence="6">13S34_air</strain>
    </source>
</reference>
<dbReference type="InterPro" id="IPR000847">
    <property type="entry name" value="LysR_HTH_N"/>
</dbReference>
<evidence type="ECO:0000259" key="5">
    <source>
        <dbReference type="PROSITE" id="PS50931"/>
    </source>
</evidence>
<name>A0A078M5Z9_9BACL</name>
<evidence type="ECO:0000256" key="4">
    <source>
        <dbReference type="ARBA" id="ARBA00023163"/>
    </source>
</evidence>
<accession>A0A078M5Z9</accession>
<dbReference type="SUPFAM" id="SSF53850">
    <property type="entry name" value="Periplasmic binding protein-like II"/>
    <property type="match status" value="1"/>
</dbReference>
<proteinExistence type="inferred from homology"/>
<dbReference type="FunFam" id="1.10.10.10:FF:000001">
    <property type="entry name" value="LysR family transcriptional regulator"/>
    <property type="match status" value="1"/>
</dbReference>
<dbReference type="InterPro" id="IPR005119">
    <property type="entry name" value="LysR_subst-bd"/>
</dbReference>
<dbReference type="PANTHER" id="PTHR30419:SF8">
    <property type="entry name" value="NITROGEN ASSIMILATION TRANSCRIPTIONAL ACTIVATOR-RELATED"/>
    <property type="match status" value="1"/>
</dbReference>
<dbReference type="EMBL" id="LN483074">
    <property type="protein sequence ID" value="CEA01639.1"/>
    <property type="molecule type" value="Genomic_DNA"/>
</dbReference>
<dbReference type="AlphaFoldDB" id="A0A078M5Z9"/>
<dbReference type="PATRIC" id="fig|1461583.4.peg.937"/>
<protein>
    <submittedName>
        <fullName evidence="6">HTH-type transcriptional regulator CynR</fullName>
    </submittedName>
</protein>
<dbReference type="CDD" id="cd08438">
    <property type="entry name" value="PBP2_CidR"/>
    <property type="match status" value="1"/>
</dbReference>
<dbReference type="InterPro" id="IPR036388">
    <property type="entry name" value="WH-like_DNA-bd_sf"/>
</dbReference>
<dbReference type="PROSITE" id="PS50931">
    <property type="entry name" value="HTH_LYSR"/>
    <property type="match status" value="1"/>
</dbReference>
<comment type="similarity">
    <text evidence="1">Belongs to the LysR transcriptional regulatory family.</text>
</comment>
<dbReference type="InterPro" id="IPR036390">
    <property type="entry name" value="WH_DNA-bd_sf"/>
</dbReference>
<organism evidence="6">
    <name type="scientific">Metalysinibacillus saudimassiliensis</name>
    <dbReference type="NCBI Taxonomy" id="1461583"/>
    <lineage>
        <taxon>Bacteria</taxon>
        <taxon>Bacillati</taxon>
        <taxon>Bacillota</taxon>
        <taxon>Bacilli</taxon>
        <taxon>Bacillales</taxon>
        <taxon>Caryophanaceae</taxon>
        <taxon>Metalysinibacillus</taxon>
    </lineage>
</organism>
<dbReference type="SUPFAM" id="SSF46785">
    <property type="entry name" value="Winged helix' DNA-binding domain"/>
    <property type="match status" value="1"/>
</dbReference>
<keyword evidence="3" id="KW-0238">DNA-binding</keyword>
<dbReference type="Gene3D" id="3.40.190.290">
    <property type="match status" value="1"/>
</dbReference>
<dbReference type="HOGENOM" id="CLU_039613_6_2_9"/>
<dbReference type="InterPro" id="IPR050950">
    <property type="entry name" value="HTH-type_LysR_regulators"/>
</dbReference>
<dbReference type="Gene3D" id="1.10.10.10">
    <property type="entry name" value="Winged helix-like DNA-binding domain superfamily/Winged helix DNA-binding domain"/>
    <property type="match status" value="1"/>
</dbReference>
<dbReference type="GO" id="GO:0003700">
    <property type="term" value="F:DNA-binding transcription factor activity"/>
    <property type="evidence" value="ECO:0007669"/>
    <property type="project" value="InterPro"/>
</dbReference>
<sequence length="302" mass="34611">MELRDLQLFICVVEQESYTKAAAVMYVSQPTLSKSIKRLEEELDVKLLHRTTRSVSATEEGLVVYTYAKRIVDTKQELDRSLQDMRDVQRGTIRIGIPPLIGTLFFPEIAKKFHQKFPQVTLELIEHGAKTIGELIHSGNVDVGFMVLPVNDVTFKTERFVDDDFVAYVHINHPLANKNLITITALQQEPFIIFSDDFALHDFVLRSCEEAGFTPKVAYKSSQWDLITELIALDLGVTILPRAIYEKQANPNVKIIPLAEPLVWRLGIVTLNGRYQSVALKEWLNLMGEEVWSWQQYMPIRH</sequence>
<evidence type="ECO:0000313" key="6">
    <source>
        <dbReference type="EMBL" id="CEA01639.1"/>
    </source>
</evidence>
<feature type="domain" description="HTH lysR-type" evidence="5">
    <location>
        <begin position="1"/>
        <end position="58"/>
    </location>
</feature>
<dbReference type="Pfam" id="PF00126">
    <property type="entry name" value="HTH_1"/>
    <property type="match status" value="1"/>
</dbReference>
<evidence type="ECO:0000256" key="1">
    <source>
        <dbReference type="ARBA" id="ARBA00009437"/>
    </source>
</evidence>
<keyword evidence="4" id="KW-0804">Transcription</keyword>
<dbReference type="GO" id="GO:0003677">
    <property type="term" value="F:DNA binding"/>
    <property type="evidence" value="ECO:0007669"/>
    <property type="project" value="UniProtKB-KW"/>
</dbReference>
<keyword evidence="2" id="KW-0805">Transcription regulation</keyword>
<evidence type="ECO:0000256" key="3">
    <source>
        <dbReference type="ARBA" id="ARBA00023125"/>
    </source>
</evidence>
<dbReference type="Pfam" id="PF03466">
    <property type="entry name" value="LysR_substrate"/>
    <property type="match status" value="1"/>
</dbReference>
<dbReference type="PANTHER" id="PTHR30419">
    <property type="entry name" value="HTH-TYPE TRANSCRIPTIONAL REGULATOR YBHD"/>
    <property type="match status" value="1"/>
</dbReference>
<dbReference type="GO" id="GO:0005829">
    <property type="term" value="C:cytosol"/>
    <property type="evidence" value="ECO:0007669"/>
    <property type="project" value="TreeGrafter"/>
</dbReference>
<evidence type="ECO:0000256" key="2">
    <source>
        <dbReference type="ARBA" id="ARBA00023015"/>
    </source>
</evidence>
<dbReference type="PRINTS" id="PR00039">
    <property type="entry name" value="HTHLYSR"/>
</dbReference>